<comment type="caution">
    <text evidence="1">The sequence shown here is derived from an EMBL/GenBank/DDBJ whole genome shotgun (WGS) entry which is preliminary data.</text>
</comment>
<evidence type="ECO:0008006" key="3">
    <source>
        <dbReference type="Google" id="ProtNLM"/>
    </source>
</evidence>
<dbReference type="AlphaFoldDB" id="A0A5C6M7X4"/>
<protein>
    <recommendedName>
        <fullName evidence="3">YD repeat-containing protein</fullName>
    </recommendedName>
</protein>
<reference evidence="1 2" key="1">
    <citation type="submission" date="2019-08" db="EMBL/GenBank/DDBJ databases">
        <title>100 year-old enigma solved: identification of Planctomyces bekefii, the type genus and species of the phylum Planctomycetes.</title>
        <authorList>
            <person name="Svetlana D.N."/>
            <person name="Overmann J."/>
        </authorList>
    </citation>
    <scope>NUCLEOTIDE SEQUENCE [LARGE SCALE GENOMIC DNA]</scope>
    <source>
        <strain evidence="1">Phe10_nw2017</strain>
    </source>
</reference>
<gene>
    <name evidence="1" type="ORF">E3A20_06930</name>
</gene>
<keyword evidence="2" id="KW-1185">Reference proteome</keyword>
<name>A0A5C6M7X4_9PLAN</name>
<organism evidence="1 2">
    <name type="scientific">Planctomyces bekefii</name>
    <dbReference type="NCBI Taxonomy" id="1653850"/>
    <lineage>
        <taxon>Bacteria</taxon>
        <taxon>Pseudomonadati</taxon>
        <taxon>Planctomycetota</taxon>
        <taxon>Planctomycetia</taxon>
        <taxon>Planctomycetales</taxon>
        <taxon>Planctomycetaceae</taxon>
        <taxon>Planctomyces</taxon>
    </lineage>
</organism>
<dbReference type="EMBL" id="SRHE01000095">
    <property type="protein sequence ID" value="TWW10347.1"/>
    <property type="molecule type" value="Genomic_DNA"/>
</dbReference>
<evidence type="ECO:0000313" key="1">
    <source>
        <dbReference type="EMBL" id="TWW10347.1"/>
    </source>
</evidence>
<proteinExistence type="predicted"/>
<evidence type="ECO:0000313" key="2">
    <source>
        <dbReference type="Proteomes" id="UP000321083"/>
    </source>
</evidence>
<dbReference type="Proteomes" id="UP000321083">
    <property type="component" value="Unassembled WGS sequence"/>
</dbReference>
<accession>A0A5C6M7X4</accession>
<sequence>MRALGCKDALTFSETFAFGKITVPVHYNSGGSVIGGVNFNGAVAGFGFFGSALVQTSPNNWVYVDGNDVIPLTMGTQNRVGAPNSSFLYSPEGTIRARFYQANFTNPDSSSTTTVAGWYSLDEGRGISTQFLPATCNGNCQSAFYSRETRFDHEQKSIFYTIDGASKGYIVLKDNVSGDVLESVSMDRSTDGRLITFSNGSQTLNIHLMDDMSGRADMITYGSMPGAKGLSTVFTYVESSSRIASMMVANGHMTYATYDSEGNLATTKNFLNYKTIYTRSSGMFQSVTVPGPPANILTFSGGRLTSFKQGNLNPVNLTFDANYKYITAVSRPDGAVTNFTMIVGAADVGVPLVGSVSGDFGSRVFAYDAGLTVPRTITETPNFQKTGMRPSKSEFVRESYYPNRLLSRIHSYNNIETKKTTFTYQAADKRDFSVTSYAYGHATYRLDYEDNNLVFETTLGQTPAQTKTYTYTADNHLASLVRGPSGKSNSLTYISFGGSKVPNLVTSSDGTSWAYQYSIYNGVFARESTVTDPNGWTLRRGQSVTQDPMAGTVASTSSTSLSGLGASTNEVIRYILSNSESGKIGFPGGRNVTGEDLTRSNMGQNNGFSASDDGVVMPWTVAD</sequence>
<reference evidence="1 2" key="2">
    <citation type="submission" date="2019-08" db="EMBL/GenBank/DDBJ databases">
        <authorList>
            <person name="Henke P."/>
        </authorList>
    </citation>
    <scope>NUCLEOTIDE SEQUENCE [LARGE SCALE GENOMIC DNA]</scope>
    <source>
        <strain evidence="1">Phe10_nw2017</strain>
    </source>
</reference>